<feature type="region of interest" description="Disordered" evidence="1">
    <location>
        <begin position="126"/>
        <end position="153"/>
    </location>
</feature>
<dbReference type="PATRIC" id="fig|156976.3.peg.1293"/>
<reference evidence="2 3" key="1">
    <citation type="submission" date="2015-08" db="EMBL/GenBank/DDBJ databases">
        <authorList>
            <person name="Babu N.S."/>
            <person name="Beckwith C.J."/>
            <person name="Beseler K.G."/>
            <person name="Brison A."/>
            <person name="Carone J.V."/>
            <person name="Caskin T.P."/>
            <person name="Diamond M."/>
            <person name="Durham M.E."/>
            <person name="Foxe J.M."/>
            <person name="Go M."/>
            <person name="Henderson B.A."/>
            <person name="Jones I.B."/>
            <person name="McGettigan J.A."/>
            <person name="Micheletti S.J."/>
            <person name="Nasrallah M.E."/>
            <person name="Ortiz D."/>
            <person name="Piller C.R."/>
            <person name="Privatt S.R."/>
            <person name="Schneider S.L."/>
            <person name="Sharp S."/>
            <person name="Smith T.C."/>
            <person name="Stanton J.D."/>
            <person name="Ullery H.E."/>
            <person name="Wilson R.J."/>
            <person name="Serrano M.G."/>
            <person name="Buck G."/>
            <person name="Lee V."/>
            <person name="Wang Y."/>
            <person name="Carvalho R."/>
            <person name="Voegtly L."/>
            <person name="Shi R."/>
            <person name="Duckworth R."/>
            <person name="Johnson A."/>
            <person name="Loviza R."/>
            <person name="Walstead R."/>
            <person name="Shah Z."/>
            <person name="Kiflezghi M."/>
            <person name="Wade K."/>
            <person name="Ball S.L."/>
            <person name="Bradley K.W."/>
            <person name="Asai D.J."/>
            <person name="Bowman C.A."/>
            <person name="Russell D.A."/>
            <person name="Pope W.H."/>
            <person name="Jacobs-Sera D."/>
            <person name="Hendrix R.W."/>
            <person name="Hatfull G.F."/>
        </authorList>
    </citation>
    <scope>NUCLEOTIDE SEQUENCE [LARGE SCALE GENOMIC DNA]</scope>
    <source>
        <strain evidence="2 3">PUDD_83A45</strain>
    </source>
</reference>
<gene>
    <name evidence="2" type="ORF">AK829_06510</name>
</gene>
<dbReference type="KEGG" id="crie:AK829_06510"/>
<organism evidence="2 3">
    <name type="scientific">Corynebacterium riegelii</name>
    <dbReference type="NCBI Taxonomy" id="156976"/>
    <lineage>
        <taxon>Bacteria</taxon>
        <taxon>Bacillati</taxon>
        <taxon>Actinomycetota</taxon>
        <taxon>Actinomycetes</taxon>
        <taxon>Mycobacteriales</taxon>
        <taxon>Corynebacteriaceae</taxon>
        <taxon>Corynebacterium</taxon>
    </lineage>
</organism>
<evidence type="ECO:0008006" key="4">
    <source>
        <dbReference type="Google" id="ProtNLM"/>
    </source>
</evidence>
<dbReference type="STRING" id="156976.AK829_06510"/>
<evidence type="ECO:0000313" key="3">
    <source>
        <dbReference type="Proteomes" id="UP000060016"/>
    </source>
</evidence>
<name>A0A0K1RBS1_9CORY</name>
<evidence type="ECO:0000256" key="1">
    <source>
        <dbReference type="SAM" id="MobiDB-lite"/>
    </source>
</evidence>
<dbReference type="EMBL" id="CP012342">
    <property type="protein sequence ID" value="AKV58875.1"/>
    <property type="molecule type" value="Genomic_DNA"/>
</dbReference>
<dbReference type="RefSeq" id="WP_052205130.1">
    <property type="nucleotide sequence ID" value="NZ_CP012342.1"/>
</dbReference>
<accession>A0A0K1RBS1</accession>
<feature type="region of interest" description="Disordered" evidence="1">
    <location>
        <begin position="1"/>
        <end position="35"/>
    </location>
</feature>
<keyword evidence="3" id="KW-1185">Reference proteome</keyword>
<sequence>MGSGGARIRSGPRPDPTSKRSEQRGIAGSLRQLPAEGYTGRIPAWPLPKRPNREIALWKKMWRYPQAVAWAEEPWRWLMIAHYVHWAVKSEQPDASPSTMTQTMRLADAIGLTPAGMRENGWEVRAKTEKEEAESNTSRAGQNVVQIRRRLRE</sequence>
<proteinExistence type="predicted"/>
<dbReference type="AlphaFoldDB" id="A0A0K1RBS1"/>
<feature type="compositionally biased region" description="Polar residues" evidence="1">
    <location>
        <begin position="135"/>
        <end position="145"/>
    </location>
</feature>
<dbReference type="Proteomes" id="UP000060016">
    <property type="component" value="Chromosome"/>
</dbReference>
<evidence type="ECO:0000313" key="2">
    <source>
        <dbReference type="EMBL" id="AKV58875.1"/>
    </source>
</evidence>
<protein>
    <recommendedName>
        <fullName evidence="4">Terminase small subunit</fullName>
    </recommendedName>
</protein>